<accession>A0ABN0VK12</accession>
<proteinExistence type="predicted"/>
<evidence type="ECO:0000313" key="3">
    <source>
        <dbReference type="Proteomes" id="UP001501867"/>
    </source>
</evidence>
<keyword evidence="3" id="KW-1185">Reference proteome</keyword>
<comment type="caution">
    <text evidence="2">The sequence shown here is derived from an EMBL/GenBank/DDBJ whole genome shotgun (WGS) entry which is preliminary data.</text>
</comment>
<organism evidence="2 3">
    <name type="scientific">Streptomyces polychromogenes</name>
    <dbReference type="NCBI Taxonomy" id="67342"/>
    <lineage>
        <taxon>Bacteria</taxon>
        <taxon>Bacillati</taxon>
        <taxon>Actinomycetota</taxon>
        <taxon>Actinomycetes</taxon>
        <taxon>Kitasatosporales</taxon>
        <taxon>Streptomycetaceae</taxon>
        <taxon>Streptomyces</taxon>
    </lineage>
</organism>
<reference evidence="2 3" key="1">
    <citation type="journal article" date="2019" name="Int. J. Syst. Evol. Microbiol.">
        <title>The Global Catalogue of Microorganisms (GCM) 10K type strain sequencing project: providing services to taxonomists for standard genome sequencing and annotation.</title>
        <authorList>
            <consortium name="The Broad Institute Genomics Platform"/>
            <consortium name="The Broad Institute Genome Sequencing Center for Infectious Disease"/>
            <person name="Wu L."/>
            <person name="Ma J."/>
        </authorList>
    </citation>
    <scope>NUCLEOTIDE SEQUENCE [LARGE SCALE GENOMIC DNA]</scope>
    <source>
        <strain evidence="2 3">JCM 4505</strain>
    </source>
</reference>
<gene>
    <name evidence="2" type="ORF">GCM10010302_53650</name>
</gene>
<sequence length="96" mass="9754">MYSVCRETPAAFATSTIRTAGQGRAHSAASAAFSKDSRAADNVASPACRAGRLSPGLAHPQDLTGRQILSRAPPGRTVDGVRGGGAVSILFGHAHV</sequence>
<evidence type="ECO:0000313" key="2">
    <source>
        <dbReference type="EMBL" id="GAA0308183.1"/>
    </source>
</evidence>
<dbReference type="EMBL" id="BAAABV010000023">
    <property type="protein sequence ID" value="GAA0308183.1"/>
    <property type="molecule type" value="Genomic_DNA"/>
</dbReference>
<feature type="region of interest" description="Disordered" evidence="1">
    <location>
        <begin position="30"/>
        <end position="80"/>
    </location>
</feature>
<dbReference type="Proteomes" id="UP001501867">
    <property type="component" value="Unassembled WGS sequence"/>
</dbReference>
<name>A0ABN0VK12_9ACTN</name>
<protein>
    <submittedName>
        <fullName evidence="2">Uncharacterized protein</fullName>
    </submittedName>
</protein>
<evidence type="ECO:0000256" key="1">
    <source>
        <dbReference type="SAM" id="MobiDB-lite"/>
    </source>
</evidence>